<evidence type="ECO:0000313" key="10">
    <source>
        <dbReference type="Proteomes" id="UP000242519"/>
    </source>
</evidence>
<dbReference type="InParanoid" id="A0A218Z3V2"/>
<feature type="transmembrane region" description="Helical" evidence="7">
    <location>
        <begin position="182"/>
        <end position="206"/>
    </location>
</feature>
<feature type="transmembrane region" description="Helical" evidence="7">
    <location>
        <begin position="139"/>
        <end position="162"/>
    </location>
</feature>
<evidence type="ECO:0000313" key="9">
    <source>
        <dbReference type="EMBL" id="OWP02668.1"/>
    </source>
</evidence>
<keyword evidence="4 7" id="KW-0472">Membrane</keyword>
<reference evidence="9 10" key="1">
    <citation type="submission" date="2017-04" db="EMBL/GenBank/DDBJ databases">
        <title>Draft genome sequence of Marssonina coronaria NL1: causal agent of apple blotch.</title>
        <authorList>
            <person name="Cheng Q."/>
        </authorList>
    </citation>
    <scope>NUCLEOTIDE SEQUENCE [LARGE SCALE GENOMIC DNA]</scope>
    <source>
        <strain evidence="9 10">NL1</strain>
    </source>
</reference>
<feature type="domain" description="Rhodopsin" evidence="8">
    <location>
        <begin position="46"/>
        <end position="282"/>
    </location>
</feature>
<dbReference type="Proteomes" id="UP000242519">
    <property type="component" value="Unassembled WGS sequence"/>
</dbReference>
<comment type="similarity">
    <text evidence="5">Belongs to the SAT4 family.</text>
</comment>
<evidence type="ECO:0000259" key="8">
    <source>
        <dbReference type="Pfam" id="PF20684"/>
    </source>
</evidence>
<accession>A0A218Z3V2</accession>
<dbReference type="STRING" id="503106.A0A218Z3V2"/>
<keyword evidence="3 7" id="KW-1133">Transmembrane helix</keyword>
<dbReference type="InterPro" id="IPR049326">
    <property type="entry name" value="Rhodopsin_dom_fungi"/>
</dbReference>
<comment type="caution">
    <text evidence="9">The sequence shown here is derived from an EMBL/GenBank/DDBJ whole genome shotgun (WGS) entry which is preliminary data.</text>
</comment>
<dbReference type="EMBL" id="MZNU01000218">
    <property type="protein sequence ID" value="OWP02668.1"/>
    <property type="molecule type" value="Genomic_DNA"/>
</dbReference>
<evidence type="ECO:0000256" key="1">
    <source>
        <dbReference type="ARBA" id="ARBA00004141"/>
    </source>
</evidence>
<dbReference type="OrthoDB" id="10017208at2759"/>
<feature type="transmembrane region" description="Helical" evidence="7">
    <location>
        <begin position="112"/>
        <end position="132"/>
    </location>
</feature>
<evidence type="ECO:0000256" key="6">
    <source>
        <dbReference type="SAM" id="MobiDB-lite"/>
    </source>
</evidence>
<name>A0A218Z3V2_9HELO</name>
<evidence type="ECO:0000256" key="4">
    <source>
        <dbReference type="ARBA" id="ARBA00023136"/>
    </source>
</evidence>
<keyword evidence="2 7" id="KW-0812">Transmembrane</keyword>
<sequence length="402" mass="44855">MDPYLSAYLDAAAKIAATQDLSEDRRASTRNLSLVFLALALVFVVLRLWARFKHSQKYGMDDWLIVVSLVLLGGSVACTIVAINNGVGLHSGALTLEQGMTFPKVLLVNQPLYITAILTIKISIVSMYYRIFPVRSMKLGAYIMSVITVLWWIPLMILTQTHCLPHKKLYMPWVPGHCVNEQALILALSITSIFTDVAILWLPLPHVWRLQTTMSQKISLFIIFLLGSFVVFTSVYRFTRYINFTPTDYSYTIAPGMAWNNVELGSGIISACFPTLGPLLKKLLNTILPSAIIHKSGKGMPRNTPKGSDLVTIGGSGAKSNLRSKMHSWTELDDFPKNDGVTTEATEARTHQYHNGGDGGCNQLPLKIIRRYDITYSEERLQQSRDGEKGPSSRLEIYGKRP</sequence>
<keyword evidence="10" id="KW-1185">Reference proteome</keyword>
<dbReference type="InterPro" id="IPR052337">
    <property type="entry name" value="SAT4-like"/>
</dbReference>
<gene>
    <name evidence="9" type="ORF">B2J93_6633</name>
</gene>
<dbReference type="Pfam" id="PF20684">
    <property type="entry name" value="Fung_rhodopsin"/>
    <property type="match status" value="1"/>
</dbReference>
<organism evidence="9 10">
    <name type="scientific">Diplocarpon coronariae</name>
    <dbReference type="NCBI Taxonomy" id="2795749"/>
    <lineage>
        <taxon>Eukaryota</taxon>
        <taxon>Fungi</taxon>
        <taxon>Dikarya</taxon>
        <taxon>Ascomycota</taxon>
        <taxon>Pezizomycotina</taxon>
        <taxon>Leotiomycetes</taxon>
        <taxon>Helotiales</taxon>
        <taxon>Drepanopezizaceae</taxon>
        <taxon>Diplocarpon</taxon>
    </lineage>
</organism>
<proteinExistence type="inferred from homology"/>
<evidence type="ECO:0000256" key="3">
    <source>
        <dbReference type="ARBA" id="ARBA00022989"/>
    </source>
</evidence>
<evidence type="ECO:0000256" key="5">
    <source>
        <dbReference type="ARBA" id="ARBA00038359"/>
    </source>
</evidence>
<feature type="transmembrane region" description="Helical" evidence="7">
    <location>
        <begin position="218"/>
        <end position="238"/>
    </location>
</feature>
<comment type="subcellular location">
    <subcellularLocation>
        <location evidence="1">Membrane</location>
        <topology evidence="1">Multi-pass membrane protein</topology>
    </subcellularLocation>
</comment>
<dbReference type="PANTHER" id="PTHR33048">
    <property type="entry name" value="PTH11-LIKE INTEGRAL MEMBRANE PROTEIN (AFU_ORTHOLOGUE AFUA_5G11245)"/>
    <property type="match status" value="1"/>
</dbReference>
<feature type="region of interest" description="Disordered" evidence="6">
    <location>
        <begin position="380"/>
        <end position="402"/>
    </location>
</feature>
<dbReference type="AlphaFoldDB" id="A0A218Z3V2"/>
<dbReference type="PANTHER" id="PTHR33048:SF151">
    <property type="entry name" value="INTEGRAL MEMBRANE PROTEIN"/>
    <property type="match status" value="1"/>
</dbReference>
<evidence type="ECO:0000256" key="7">
    <source>
        <dbReference type="SAM" id="Phobius"/>
    </source>
</evidence>
<protein>
    <recommendedName>
        <fullName evidence="8">Rhodopsin domain-containing protein</fullName>
    </recommendedName>
</protein>
<evidence type="ECO:0000256" key="2">
    <source>
        <dbReference type="ARBA" id="ARBA00022692"/>
    </source>
</evidence>
<dbReference type="GO" id="GO:0016020">
    <property type="term" value="C:membrane"/>
    <property type="evidence" value="ECO:0007669"/>
    <property type="project" value="UniProtKB-SubCell"/>
</dbReference>
<feature type="transmembrane region" description="Helical" evidence="7">
    <location>
        <begin position="62"/>
        <end position="83"/>
    </location>
</feature>
<feature type="transmembrane region" description="Helical" evidence="7">
    <location>
        <begin position="32"/>
        <end position="50"/>
    </location>
</feature>